<keyword evidence="2" id="KW-0963">Cytoplasm</keyword>
<dbReference type="SUPFAM" id="SSF116842">
    <property type="entry name" value="XseB-like"/>
    <property type="match status" value="1"/>
</dbReference>
<evidence type="ECO:0000256" key="3">
    <source>
        <dbReference type="ARBA" id="ARBA00022722"/>
    </source>
</evidence>
<dbReference type="GO" id="GO:0008855">
    <property type="term" value="F:exodeoxyribonuclease VII activity"/>
    <property type="evidence" value="ECO:0007669"/>
    <property type="project" value="UniProtKB-EC"/>
</dbReference>
<evidence type="ECO:0000256" key="7">
    <source>
        <dbReference type="SAM" id="Coils"/>
    </source>
</evidence>
<evidence type="ECO:0000313" key="8">
    <source>
        <dbReference type="EMBL" id="MBD1420774.1"/>
    </source>
</evidence>
<keyword evidence="3" id="KW-0540">Nuclease</keyword>
<dbReference type="RefSeq" id="WP_190312516.1">
    <property type="nucleotide sequence ID" value="NZ_JACNYL010000001.1"/>
</dbReference>
<name>A0ABR7XNL9_9SPHI</name>
<evidence type="ECO:0000256" key="6">
    <source>
        <dbReference type="NCBIfam" id="TIGR01280"/>
    </source>
</evidence>
<dbReference type="InterPro" id="IPR037004">
    <property type="entry name" value="Exonuc_VII_ssu_sf"/>
</dbReference>
<proteinExistence type="inferred from homology"/>
<dbReference type="EC" id="3.1.11.6" evidence="6"/>
<evidence type="ECO:0000256" key="2">
    <source>
        <dbReference type="ARBA" id="ARBA00022490"/>
    </source>
</evidence>
<comment type="caution">
    <text evidence="8">The sequence shown here is derived from an EMBL/GenBank/DDBJ whole genome shotgun (WGS) entry which is preliminary data.</text>
</comment>
<sequence>MENTYTYNDAFEELQLIVSEIESGQTNVDELTEKIRRASQLIAICKAKLTSSEEEVEKLLAKLAETAADEVAEEADDDEEE</sequence>
<keyword evidence="5" id="KW-0269">Exonuclease</keyword>
<dbReference type="Pfam" id="PF02609">
    <property type="entry name" value="Exonuc_VII_S"/>
    <property type="match status" value="1"/>
</dbReference>
<organism evidence="8 9">
    <name type="scientific">Sphingobacterium chuzhouense</name>
    <dbReference type="NCBI Taxonomy" id="1742264"/>
    <lineage>
        <taxon>Bacteria</taxon>
        <taxon>Pseudomonadati</taxon>
        <taxon>Bacteroidota</taxon>
        <taxon>Sphingobacteriia</taxon>
        <taxon>Sphingobacteriales</taxon>
        <taxon>Sphingobacteriaceae</taxon>
        <taxon>Sphingobacterium</taxon>
    </lineage>
</organism>
<comment type="similarity">
    <text evidence="1">Belongs to the XseB family.</text>
</comment>
<dbReference type="EMBL" id="JACNYL010000001">
    <property type="protein sequence ID" value="MBD1420774.1"/>
    <property type="molecule type" value="Genomic_DNA"/>
</dbReference>
<feature type="coiled-coil region" evidence="7">
    <location>
        <begin position="21"/>
        <end position="81"/>
    </location>
</feature>
<evidence type="ECO:0000313" key="9">
    <source>
        <dbReference type="Proteomes" id="UP000651112"/>
    </source>
</evidence>
<keyword evidence="9" id="KW-1185">Reference proteome</keyword>
<keyword evidence="7" id="KW-0175">Coiled coil</keyword>
<evidence type="ECO:0000256" key="1">
    <source>
        <dbReference type="ARBA" id="ARBA00009998"/>
    </source>
</evidence>
<evidence type="ECO:0000256" key="5">
    <source>
        <dbReference type="ARBA" id="ARBA00022839"/>
    </source>
</evidence>
<reference evidence="8 9" key="1">
    <citation type="submission" date="2020-08" db="EMBL/GenBank/DDBJ databases">
        <title>Sphingobacterium sp. DN00404 isolated from aquaculture water.</title>
        <authorList>
            <person name="Zhang M."/>
        </authorList>
    </citation>
    <scope>NUCLEOTIDE SEQUENCE [LARGE SCALE GENOMIC DNA]</scope>
    <source>
        <strain evidence="8 9">KCTC 42746</strain>
    </source>
</reference>
<dbReference type="Proteomes" id="UP000651112">
    <property type="component" value="Unassembled WGS sequence"/>
</dbReference>
<keyword evidence="4 8" id="KW-0378">Hydrolase</keyword>
<evidence type="ECO:0000256" key="4">
    <source>
        <dbReference type="ARBA" id="ARBA00022801"/>
    </source>
</evidence>
<dbReference type="Gene3D" id="1.10.287.1040">
    <property type="entry name" value="Exonuclease VII, small subunit"/>
    <property type="match status" value="1"/>
</dbReference>
<accession>A0ABR7XNL9</accession>
<gene>
    <name evidence="8" type="primary">xseB</name>
    <name evidence="8" type="ORF">H8B21_04225</name>
</gene>
<dbReference type="NCBIfam" id="TIGR01280">
    <property type="entry name" value="xseB"/>
    <property type="match status" value="1"/>
</dbReference>
<dbReference type="InterPro" id="IPR003761">
    <property type="entry name" value="Exonuc_VII_S"/>
</dbReference>
<protein>
    <recommendedName>
        <fullName evidence="6">Exodeoxyribonuclease VII small subunit</fullName>
        <ecNumber evidence="6">3.1.11.6</ecNumber>
    </recommendedName>
</protein>